<gene>
    <name evidence="6" type="ORF">M513_05772</name>
</gene>
<evidence type="ECO:0000256" key="1">
    <source>
        <dbReference type="ARBA" id="ARBA00022679"/>
    </source>
</evidence>
<keyword evidence="4" id="KW-0255">Endonuclease</keyword>
<organism evidence="6 7">
    <name type="scientific">Trichuris suis</name>
    <name type="common">pig whipworm</name>
    <dbReference type="NCBI Taxonomy" id="68888"/>
    <lineage>
        <taxon>Eukaryota</taxon>
        <taxon>Metazoa</taxon>
        <taxon>Ecdysozoa</taxon>
        <taxon>Nematoda</taxon>
        <taxon>Enoplea</taxon>
        <taxon>Dorylaimia</taxon>
        <taxon>Trichinellida</taxon>
        <taxon>Trichuridae</taxon>
        <taxon>Trichuris</taxon>
    </lineage>
</organism>
<name>A0A085M7U5_9BILA</name>
<keyword evidence="3" id="KW-0540">Nuclease</keyword>
<dbReference type="EMBL" id="KL363218">
    <property type="protein sequence ID" value="KFD53291.1"/>
    <property type="molecule type" value="Genomic_DNA"/>
</dbReference>
<dbReference type="Gene3D" id="3.10.10.10">
    <property type="entry name" value="HIV Type 1 Reverse Transcriptase, subunit A, domain 1"/>
    <property type="match status" value="1"/>
</dbReference>
<keyword evidence="2" id="KW-0548">Nucleotidyltransferase</keyword>
<evidence type="ECO:0000256" key="4">
    <source>
        <dbReference type="ARBA" id="ARBA00022759"/>
    </source>
</evidence>
<keyword evidence="4" id="KW-0378">Hydrolase</keyword>
<evidence type="ECO:0000256" key="5">
    <source>
        <dbReference type="SAM" id="MobiDB-lite"/>
    </source>
</evidence>
<feature type="compositionally biased region" description="Polar residues" evidence="5">
    <location>
        <begin position="21"/>
        <end position="30"/>
    </location>
</feature>
<sequence>MVQQSAGSDPLEVDKVAAKRNSGSTFTQCDRSPDKQPARKPKTPCWLCGAWHYTRFCPYKSHLCTRCGDVGHKEGFCPPAKTLPSSKRKVSLRKKFQHRGAKTTPRVSSTYELSSVSSNVYRRHISVNIEKKAVTFQIDTGSDLTNISAQTWKQLGSPPLSNTSSVRATTYSGDTIPLRGCFRCAYSFGTHSVSGTCYVSDSSSNNLLGAEWIFKLGLYDQPLNSLRSSLQPEDERALICSPEIHTLSASNAREYVHRRYPEICSDSLGHCKFAKASLRLRPDAQPVFRPKRPVPYAVVPLVEAELDRLEKLGVISKVNCSAWAAPLVAVRKRDGRLRLCADFSTGLNDALEMHQYPLPTPEDIFSTLNGGTVFSQIDF</sequence>
<feature type="region of interest" description="Disordered" evidence="5">
    <location>
        <begin position="1"/>
        <end position="42"/>
    </location>
</feature>
<dbReference type="InterPro" id="IPR043502">
    <property type="entry name" value="DNA/RNA_pol_sf"/>
</dbReference>
<dbReference type="InterPro" id="IPR050951">
    <property type="entry name" value="Retrovirus_Pol_polyprotein"/>
</dbReference>
<reference evidence="6 7" key="1">
    <citation type="journal article" date="2014" name="Nat. Genet.">
        <title>Genome and transcriptome of the porcine whipworm Trichuris suis.</title>
        <authorList>
            <person name="Jex A.R."/>
            <person name="Nejsum P."/>
            <person name="Schwarz E.M."/>
            <person name="Hu L."/>
            <person name="Young N.D."/>
            <person name="Hall R.S."/>
            <person name="Korhonen P.K."/>
            <person name="Liao S."/>
            <person name="Thamsborg S."/>
            <person name="Xia J."/>
            <person name="Xu P."/>
            <person name="Wang S."/>
            <person name="Scheerlinck J.P."/>
            <person name="Hofmann A."/>
            <person name="Sternberg P.W."/>
            <person name="Wang J."/>
            <person name="Gasser R.B."/>
        </authorList>
    </citation>
    <scope>NUCLEOTIDE SEQUENCE [LARGE SCALE GENOMIC DNA]</scope>
    <source>
        <strain evidence="6">DCEP-RM93M</strain>
    </source>
</reference>
<dbReference type="Proteomes" id="UP000030764">
    <property type="component" value="Unassembled WGS sequence"/>
</dbReference>
<evidence type="ECO:0000313" key="7">
    <source>
        <dbReference type="Proteomes" id="UP000030764"/>
    </source>
</evidence>
<dbReference type="SUPFAM" id="SSF50630">
    <property type="entry name" value="Acid proteases"/>
    <property type="match status" value="1"/>
</dbReference>
<dbReference type="PANTHER" id="PTHR37984:SF5">
    <property type="entry name" value="PROTEIN NYNRIN-LIKE"/>
    <property type="match status" value="1"/>
</dbReference>
<dbReference type="Gene3D" id="2.40.70.10">
    <property type="entry name" value="Acid Proteases"/>
    <property type="match status" value="1"/>
</dbReference>
<accession>A0A085M7U5</accession>
<dbReference type="GO" id="GO:0004519">
    <property type="term" value="F:endonuclease activity"/>
    <property type="evidence" value="ECO:0007669"/>
    <property type="project" value="UniProtKB-KW"/>
</dbReference>
<proteinExistence type="predicted"/>
<dbReference type="GO" id="GO:0016779">
    <property type="term" value="F:nucleotidyltransferase activity"/>
    <property type="evidence" value="ECO:0007669"/>
    <property type="project" value="UniProtKB-KW"/>
</dbReference>
<dbReference type="Gene3D" id="3.30.70.270">
    <property type="match status" value="1"/>
</dbReference>
<evidence type="ECO:0000256" key="2">
    <source>
        <dbReference type="ARBA" id="ARBA00022695"/>
    </source>
</evidence>
<keyword evidence="1" id="KW-0808">Transferase</keyword>
<evidence type="ECO:0000256" key="3">
    <source>
        <dbReference type="ARBA" id="ARBA00022722"/>
    </source>
</evidence>
<dbReference type="SUPFAM" id="SSF56672">
    <property type="entry name" value="DNA/RNA polymerases"/>
    <property type="match status" value="1"/>
</dbReference>
<protein>
    <recommendedName>
        <fullName evidence="8">Peptidase A2 domain-containing protein</fullName>
    </recommendedName>
</protein>
<evidence type="ECO:0008006" key="8">
    <source>
        <dbReference type="Google" id="ProtNLM"/>
    </source>
</evidence>
<keyword evidence="7" id="KW-1185">Reference proteome</keyword>
<dbReference type="InterPro" id="IPR021109">
    <property type="entry name" value="Peptidase_aspartic_dom_sf"/>
</dbReference>
<dbReference type="Pfam" id="PF13650">
    <property type="entry name" value="Asp_protease_2"/>
    <property type="match status" value="1"/>
</dbReference>
<dbReference type="PANTHER" id="PTHR37984">
    <property type="entry name" value="PROTEIN CBG26694"/>
    <property type="match status" value="1"/>
</dbReference>
<dbReference type="AlphaFoldDB" id="A0A085M7U5"/>
<evidence type="ECO:0000313" key="6">
    <source>
        <dbReference type="EMBL" id="KFD53291.1"/>
    </source>
</evidence>
<dbReference type="InterPro" id="IPR043128">
    <property type="entry name" value="Rev_trsase/Diguanyl_cyclase"/>
</dbReference>